<comment type="caution">
    <text evidence="4">The sequence shown here is derived from an EMBL/GenBank/DDBJ whole genome shotgun (WGS) entry which is preliminary data.</text>
</comment>
<accession>A0ABW6VIY2</accession>
<dbReference type="Gene3D" id="1.10.10.10">
    <property type="entry name" value="Winged helix-like DNA-binding domain superfamily/Winged helix DNA-binding domain"/>
    <property type="match status" value="1"/>
</dbReference>
<evidence type="ECO:0000313" key="5">
    <source>
        <dbReference type="Proteomes" id="UP001602119"/>
    </source>
</evidence>
<evidence type="ECO:0000256" key="1">
    <source>
        <dbReference type="ARBA" id="ARBA00022741"/>
    </source>
</evidence>
<dbReference type="InterPro" id="IPR036388">
    <property type="entry name" value="WH-like_DNA-bd_sf"/>
</dbReference>
<name>A0ABW6VIY2_MICFU</name>
<sequence length="945" mass="100137">MTSRTPATGGSRAAADRIPGVVIAGLRRTTEMHPADPGILGRAAELSRIEGLLGAVDGTGPHVLVLTGEAGAGKSTLVDRTAEQGLARGLRTLRVRGSEAEAGLGLSGIHQLLHPLLPGDTLPVNQRKALDRAFGMAAAQDDMPLDQLSLCMSVLTLIGDASSRRPLLLLVDDAQWLDLGSVDVLGFLARRLEGKPVVMLLAAREEAVPARFDRDFPHVAVGPLDRAEAGLLLDVQPNPPRGRARTQILQQAAGNPLALIELSRAVARGRTGTGQDGGAAPQLTARLENLFASDLPGLPAPTREVLLLVAAGTGRLADLLRAAPSLDAVQALAPAESVGLVRVEDGQVLFRHPLVRSAVYQAASFAERRQAHLALASALTGEPDRRAWHLAAAATGQDAEVADALAESADRAHARGGYAAAAAALERAAELTPVSELRARRLLSAARAAMFAGHPQWVGEISGRVGDLTEDPRLRAESSLLAGWALGVTLRHEEALALLLGLAEATATSAPDLALGTLATAATSVYNSGAPFYRAELRRINALIGEAHDPAAFAWSQAVIDPHHQRTRLLGLLEKGLAAMSPESLGNLTALGGTTWILDETEQAVRILEQTMDVIRRAGGAGANATVTQTLALALFESGSWTAAQSAAEEAFWMATEAGADNVTVGSRILQATLRALHGDHADARTRALEAVRGVDLRKSLSLQVRHRHAVGMAAFVAGEHADAYEQLRATFTRDFRPAPVHYHASVYYLGDLAAAAVRAGRTDDARTVVAAVERDLGPDRSPRLAAVLHRAAALLSDTQDAEDHFHAALADSTVDCWPFEKALTQLDFGEWLRRRRRSAEARPHLSAALECFQRLDARPWIDRTAAELRAAGASAAAASLAGELTAQEQQIAELAAQGLTNRDIAARLYLSPRTVGYHLHKIFPKLGIRARAQLRDALSQDPPQ</sequence>
<reference evidence="4 5" key="1">
    <citation type="submission" date="2024-10" db="EMBL/GenBank/DDBJ databases">
        <title>The Natural Products Discovery Center: Release of the First 8490 Sequenced Strains for Exploring Actinobacteria Biosynthetic Diversity.</title>
        <authorList>
            <person name="Kalkreuter E."/>
            <person name="Kautsar S.A."/>
            <person name="Yang D."/>
            <person name="Bader C.D."/>
            <person name="Teijaro C.N."/>
            <person name="Fluegel L."/>
            <person name="Davis C.M."/>
            <person name="Simpson J.R."/>
            <person name="Lauterbach L."/>
            <person name="Steele A.D."/>
            <person name="Gui C."/>
            <person name="Meng S."/>
            <person name="Li G."/>
            <person name="Viehrig K."/>
            <person name="Ye F."/>
            <person name="Su P."/>
            <person name="Kiefer A.F."/>
            <person name="Nichols A."/>
            <person name="Cepeda A.J."/>
            <person name="Yan W."/>
            <person name="Fan B."/>
            <person name="Jiang Y."/>
            <person name="Adhikari A."/>
            <person name="Zheng C.-J."/>
            <person name="Schuster L."/>
            <person name="Cowan T.M."/>
            <person name="Smanski M.J."/>
            <person name="Chevrette M.G."/>
            <person name="De Carvalho L.P.S."/>
            <person name="Shen B."/>
        </authorList>
    </citation>
    <scope>NUCLEOTIDE SEQUENCE [LARGE SCALE GENOMIC DNA]</scope>
    <source>
        <strain evidence="4 5">NPDC001281</strain>
    </source>
</reference>
<keyword evidence="2" id="KW-0067">ATP-binding</keyword>
<dbReference type="InterPro" id="IPR000792">
    <property type="entry name" value="Tscrpt_reg_LuxR_C"/>
</dbReference>
<dbReference type="SUPFAM" id="SSF46894">
    <property type="entry name" value="C-terminal effector domain of the bipartite response regulators"/>
    <property type="match status" value="1"/>
</dbReference>
<dbReference type="InterPro" id="IPR027417">
    <property type="entry name" value="P-loop_NTPase"/>
</dbReference>
<keyword evidence="1" id="KW-0547">Nucleotide-binding</keyword>
<organism evidence="4 5">
    <name type="scientific">Microtetraspora fusca</name>
    <dbReference type="NCBI Taxonomy" id="1997"/>
    <lineage>
        <taxon>Bacteria</taxon>
        <taxon>Bacillati</taxon>
        <taxon>Actinomycetota</taxon>
        <taxon>Actinomycetes</taxon>
        <taxon>Streptosporangiales</taxon>
        <taxon>Streptosporangiaceae</taxon>
        <taxon>Microtetraspora</taxon>
    </lineage>
</organism>
<dbReference type="PROSITE" id="PS50043">
    <property type="entry name" value="HTH_LUXR_2"/>
    <property type="match status" value="1"/>
</dbReference>
<evidence type="ECO:0000259" key="3">
    <source>
        <dbReference type="PROSITE" id="PS50043"/>
    </source>
</evidence>
<keyword evidence="5" id="KW-1185">Reference proteome</keyword>
<proteinExistence type="predicted"/>
<dbReference type="PANTHER" id="PTHR16305">
    <property type="entry name" value="TESTICULAR SOLUBLE ADENYLYL CYCLASE"/>
    <property type="match status" value="1"/>
</dbReference>
<dbReference type="InterPro" id="IPR016032">
    <property type="entry name" value="Sig_transdc_resp-reg_C-effctor"/>
</dbReference>
<dbReference type="SMART" id="SM00421">
    <property type="entry name" value="HTH_LUXR"/>
    <property type="match status" value="1"/>
</dbReference>
<dbReference type="SUPFAM" id="SSF52540">
    <property type="entry name" value="P-loop containing nucleoside triphosphate hydrolases"/>
    <property type="match status" value="1"/>
</dbReference>
<dbReference type="Pfam" id="PF00196">
    <property type="entry name" value="GerE"/>
    <property type="match status" value="1"/>
</dbReference>
<evidence type="ECO:0000256" key="2">
    <source>
        <dbReference type="ARBA" id="ARBA00022840"/>
    </source>
</evidence>
<dbReference type="PANTHER" id="PTHR16305:SF35">
    <property type="entry name" value="TRANSCRIPTIONAL ACTIVATOR DOMAIN"/>
    <property type="match status" value="1"/>
</dbReference>
<dbReference type="EMBL" id="JBIAXI010000047">
    <property type="protein sequence ID" value="MFF4779329.1"/>
    <property type="molecule type" value="Genomic_DNA"/>
</dbReference>
<dbReference type="RefSeq" id="WP_387348052.1">
    <property type="nucleotide sequence ID" value="NZ_JBIAXI010000047.1"/>
</dbReference>
<dbReference type="Gene3D" id="3.40.50.300">
    <property type="entry name" value="P-loop containing nucleotide triphosphate hydrolases"/>
    <property type="match status" value="1"/>
</dbReference>
<gene>
    <name evidence="4" type="ORF">ACFY05_41585</name>
</gene>
<evidence type="ECO:0000313" key="4">
    <source>
        <dbReference type="EMBL" id="MFF4779329.1"/>
    </source>
</evidence>
<dbReference type="InterPro" id="IPR041664">
    <property type="entry name" value="AAA_16"/>
</dbReference>
<dbReference type="Proteomes" id="UP001602119">
    <property type="component" value="Unassembled WGS sequence"/>
</dbReference>
<protein>
    <submittedName>
        <fullName evidence="4">AAA family ATPase</fullName>
    </submittedName>
</protein>
<dbReference type="CDD" id="cd06170">
    <property type="entry name" value="LuxR_C_like"/>
    <property type="match status" value="1"/>
</dbReference>
<dbReference type="Pfam" id="PF13191">
    <property type="entry name" value="AAA_16"/>
    <property type="match status" value="1"/>
</dbReference>
<feature type="domain" description="HTH luxR-type" evidence="3">
    <location>
        <begin position="878"/>
        <end position="943"/>
    </location>
</feature>
<dbReference type="PRINTS" id="PR00038">
    <property type="entry name" value="HTHLUXR"/>
</dbReference>